<comment type="caution">
    <text evidence="5">The sequence shown here is derived from an EMBL/GenBank/DDBJ whole genome shotgun (WGS) entry which is preliminary data.</text>
</comment>
<dbReference type="PANTHER" id="PTHR44688:SF16">
    <property type="entry name" value="DNA-BINDING TRANSCRIPTIONAL ACTIVATOR DEVR_DOSR"/>
    <property type="match status" value="1"/>
</dbReference>
<dbReference type="InterPro" id="IPR016032">
    <property type="entry name" value="Sig_transdc_resp-reg_C-effctor"/>
</dbReference>
<dbReference type="EMBL" id="JAGIOO010000001">
    <property type="protein sequence ID" value="MBP2478770.1"/>
    <property type="molecule type" value="Genomic_DNA"/>
</dbReference>
<dbReference type="SMART" id="SM00421">
    <property type="entry name" value="HTH_LUXR"/>
    <property type="match status" value="1"/>
</dbReference>
<feature type="domain" description="HTH luxR-type" evidence="4">
    <location>
        <begin position="1"/>
        <end position="44"/>
    </location>
</feature>
<protein>
    <submittedName>
        <fullName evidence="5">ATP/maltotriose-dependent transcriptional regulator MalT</fullName>
    </submittedName>
</protein>
<evidence type="ECO:0000259" key="4">
    <source>
        <dbReference type="PROSITE" id="PS50043"/>
    </source>
</evidence>
<dbReference type="PANTHER" id="PTHR44688">
    <property type="entry name" value="DNA-BINDING TRANSCRIPTIONAL ACTIVATOR DEVR_DOSR"/>
    <property type="match status" value="1"/>
</dbReference>
<evidence type="ECO:0000313" key="5">
    <source>
        <dbReference type="EMBL" id="MBP2478770.1"/>
    </source>
</evidence>
<dbReference type="InterPro" id="IPR036388">
    <property type="entry name" value="WH-like_DNA-bd_sf"/>
</dbReference>
<keyword evidence="6" id="KW-1185">Reference proteome</keyword>
<reference evidence="5 6" key="1">
    <citation type="submission" date="2021-03" db="EMBL/GenBank/DDBJ databases">
        <title>Sequencing the genomes of 1000 actinobacteria strains.</title>
        <authorList>
            <person name="Klenk H.-P."/>
        </authorList>
    </citation>
    <scope>NUCLEOTIDE SEQUENCE [LARGE SCALE GENOMIC DNA]</scope>
    <source>
        <strain evidence="5 6">DSM 44580</strain>
    </source>
</reference>
<keyword evidence="3" id="KW-0804">Transcription</keyword>
<dbReference type="Gene3D" id="1.10.10.10">
    <property type="entry name" value="Winged helix-like DNA-binding domain superfamily/Winged helix DNA-binding domain"/>
    <property type="match status" value="1"/>
</dbReference>
<dbReference type="CDD" id="cd06170">
    <property type="entry name" value="LuxR_C_like"/>
    <property type="match status" value="1"/>
</dbReference>
<dbReference type="Pfam" id="PF00196">
    <property type="entry name" value="GerE"/>
    <property type="match status" value="1"/>
</dbReference>
<dbReference type="PROSITE" id="PS50043">
    <property type="entry name" value="HTH_LUXR_2"/>
    <property type="match status" value="1"/>
</dbReference>
<organism evidence="5 6">
    <name type="scientific">Crossiella equi</name>
    <dbReference type="NCBI Taxonomy" id="130796"/>
    <lineage>
        <taxon>Bacteria</taxon>
        <taxon>Bacillati</taxon>
        <taxon>Actinomycetota</taxon>
        <taxon>Actinomycetes</taxon>
        <taxon>Pseudonocardiales</taxon>
        <taxon>Pseudonocardiaceae</taxon>
        <taxon>Crossiella</taxon>
    </lineage>
</organism>
<evidence type="ECO:0000256" key="1">
    <source>
        <dbReference type="ARBA" id="ARBA00023015"/>
    </source>
</evidence>
<keyword evidence="1" id="KW-0805">Transcription regulation</keyword>
<sequence>MNNRETSQRLFLSEATVKTHLQHIYAKLGVRDRAAAVAEGFRRGLLNPGARRPPRRTGGHPPR</sequence>
<dbReference type="Proteomes" id="UP001519363">
    <property type="component" value="Unassembled WGS sequence"/>
</dbReference>
<proteinExistence type="predicted"/>
<gene>
    <name evidence="5" type="ORF">JOF53_007642</name>
</gene>
<keyword evidence="2" id="KW-0238">DNA-binding</keyword>
<name>A0ABS5AQC0_9PSEU</name>
<dbReference type="InterPro" id="IPR000792">
    <property type="entry name" value="Tscrpt_reg_LuxR_C"/>
</dbReference>
<evidence type="ECO:0000256" key="3">
    <source>
        <dbReference type="ARBA" id="ARBA00023163"/>
    </source>
</evidence>
<evidence type="ECO:0000256" key="2">
    <source>
        <dbReference type="ARBA" id="ARBA00023125"/>
    </source>
</evidence>
<evidence type="ECO:0000313" key="6">
    <source>
        <dbReference type="Proteomes" id="UP001519363"/>
    </source>
</evidence>
<dbReference type="SUPFAM" id="SSF46894">
    <property type="entry name" value="C-terminal effector domain of the bipartite response regulators"/>
    <property type="match status" value="1"/>
</dbReference>
<accession>A0ABS5AQC0</accession>